<dbReference type="GeneID" id="98638464"/>
<gene>
    <name evidence="3" type="ORF">SAMN02744645_1136</name>
</gene>
<keyword evidence="1" id="KW-0732">Signal</keyword>
<dbReference type="Pfam" id="PF03958">
    <property type="entry name" value="Secretin_N"/>
    <property type="match status" value="1"/>
</dbReference>
<dbReference type="Proteomes" id="UP000184000">
    <property type="component" value="Unassembled WGS sequence"/>
</dbReference>
<dbReference type="RefSeq" id="WP_073299571.1">
    <property type="nucleotide sequence ID" value="NZ_FQXA01000002.1"/>
</dbReference>
<feature type="domain" description="NolW-like" evidence="2">
    <location>
        <begin position="21"/>
        <end position="79"/>
    </location>
</feature>
<evidence type="ECO:0000313" key="4">
    <source>
        <dbReference type="Proteomes" id="UP000184000"/>
    </source>
</evidence>
<dbReference type="Gene3D" id="3.30.1370.120">
    <property type="match status" value="1"/>
</dbReference>
<feature type="chain" id="PRO_5009912241" evidence="1">
    <location>
        <begin position="20"/>
        <end position="268"/>
    </location>
</feature>
<feature type="signal peptide" evidence="1">
    <location>
        <begin position="1"/>
        <end position="19"/>
    </location>
</feature>
<evidence type="ECO:0000313" key="3">
    <source>
        <dbReference type="EMBL" id="SHG73134.1"/>
    </source>
</evidence>
<protein>
    <submittedName>
        <fullName evidence="3">Type II and III secretion system protein</fullName>
    </submittedName>
</protein>
<dbReference type="InterPro" id="IPR005644">
    <property type="entry name" value="NolW-like"/>
</dbReference>
<sequence>MSRHLLAACLLIVSSTLHAATEVIALDFRMAEDVLPIAQSVVADQGKVNAYGNQLIVNAPPAVISELRDVLSKLDTEPRRLLISVDTQNSATGSESGYRIDSGTRIGDVEIQSGRGENQGRDQVRIIRHSTNSQGGGVQQVQATEGYPALIQIGQSVPISTMGSDSYGQLYQQTQYRDVTRGFYATATVQGDRVHVTISSHNDRMSASQPGAINIQQTDTRVSGRLGEWIELGGVDESASSTENGMLRRYSTAGRQDLSLRLKVDTLN</sequence>
<organism evidence="3 4">
    <name type="scientific">Stutzerimonas xanthomarina DSM 18231</name>
    <dbReference type="NCBI Taxonomy" id="1403346"/>
    <lineage>
        <taxon>Bacteria</taxon>
        <taxon>Pseudomonadati</taxon>
        <taxon>Pseudomonadota</taxon>
        <taxon>Gammaproteobacteria</taxon>
        <taxon>Pseudomonadales</taxon>
        <taxon>Pseudomonadaceae</taxon>
        <taxon>Stutzerimonas</taxon>
    </lineage>
</organism>
<evidence type="ECO:0000256" key="1">
    <source>
        <dbReference type="SAM" id="SignalP"/>
    </source>
</evidence>
<name>A0A1M5M760_9GAMM</name>
<accession>A0A1M5M760</accession>
<evidence type="ECO:0000259" key="2">
    <source>
        <dbReference type="Pfam" id="PF03958"/>
    </source>
</evidence>
<dbReference type="InterPro" id="IPR038591">
    <property type="entry name" value="NolW-like_sf"/>
</dbReference>
<dbReference type="EMBL" id="FQXA01000002">
    <property type="protein sequence ID" value="SHG73134.1"/>
    <property type="molecule type" value="Genomic_DNA"/>
</dbReference>
<reference evidence="3 4" key="1">
    <citation type="submission" date="2016-11" db="EMBL/GenBank/DDBJ databases">
        <authorList>
            <person name="Jaros S."/>
            <person name="Januszkiewicz K."/>
            <person name="Wedrychowicz H."/>
        </authorList>
    </citation>
    <scope>NUCLEOTIDE SEQUENCE [LARGE SCALE GENOMIC DNA]</scope>
    <source>
        <strain evidence="3 4">DSM 18231</strain>
    </source>
</reference>
<proteinExistence type="predicted"/>
<dbReference type="AlphaFoldDB" id="A0A1M5M760"/>